<dbReference type="InterPro" id="IPR016181">
    <property type="entry name" value="Acyl_CoA_acyltransferase"/>
</dbReference>
<dbReference type="SUPFAM" id="SSF55729">
    <property type="entry name" value="Acyl-CoA N-acyltransferases (Nat)"/>
    <property type="match status" value="1"/>
</dbReference>
<evidence type="ECO:0000259" key="3">
    <source>
        <dbReference type="PROSITE" id="PS51186"/>
    </source>
</evidence>
<protein>
    <submittedName>
        <fullName evidence="4">Acyl-CoA N-acyltransferase</fullName>
    </submittedName>
</protein>
<proteinExistence type="predicted"/>
<dbReference type="OrthoDB" id="329272at2759"/>
<dbReference type="CDD" id="cd04301">
    <property type="entry name" value="NAT_SF"/>
    <property type="match status" value="1"/>
</dbReference>
<dbReference type="RefSeq" id="XP_024675621.1">
    <property type="nucleotide sequence ID" value="XM_024820873.1"/>
</dbReference>
<dbReference type="GeneID" id="36528033"/>
<evidence type="ECO:0000313" key="4">
    <source>
        <dbReference type="EMBL" id="PLB41609.1"/>
    </source>
</evidence>
<organism evidence="4 5">
    <name type="scientific">Aspergillus candidus</name>
    <dbReference type="NCBI Taxonomy" id="41067"/>
    <lineage>
        <taxon>Eukaryota</taxon>
        <taxon>Fungi</taxon>
        <taxon>Dikarya</taxon>
        <taxon>Ascomycota</taxon>
        <taxon>Pezizomycotina</taxon>
        <taxon>Eurotiomycetes</taxon>
        <taxon>Eurotiomycetidae</taxon>
        <taxon>Eurotiales</taxon>
        <taxon>Aspergillaceae</taxon>
        <taxon>Aspergillus</taxon>
        <taxon>Aspergillus subgen. Circumdati</taxon>
    </lineage>
</organism>
<evidence type="ECO:0000256" key="1">
    <source>
        <dbReference type="ARBA" id="ARBA00022679"/>
    </source>
</evidence>
<sequence length="156" mass="17256">MQLPSETTLALAQPNDIPFIEAMVCAAYTKYIPRIGKPPGPMTADYHQLLQTHEVWVLRLGNTILGSIVLNAAPDHNALSINNLVVDPAAQGKGCGRVLMAQAEAVARERGCTALKLFTNVHMVENVGMYARMGFMELERRLDGGYERVFFRKELV</sequence>
<dbReference type="GO" id="GO:0016747">
    <property type="term" value="F:acyltransferase activity, transferring groups other than amino-acyl groups"/>
    <property type="evidence" value="ECO:0007669"/>
    <property type="project" value="InterPro"/>
</dbReference>
<name>A0A2I2FLV7_ASPCN</name>
<dbReference type="AlphaFoldDB" id="A0A2I2FLV7"/>
<dbReference type="InterPro" id="IPR000182">
    <property type="entry name" value="GNAT_dom"/>
</dbReference>
<keyword evidence="2 4" id="KW-0012">Acyltransferase</keyword>
<dbReference type="Proteomes" id="UP000234585">
    <property type="component" value="Unassembled WGS sequence"/>
</dbReference>
<dbReference type="Pfam" id="PF00583">
    <property type="entry name" value="Acetyltransf_1"/>
    <property type="match status" value="1"/>
</dbReference>
<dbReference type="PANTHER" id="PTHR43877:SF2">
    <property type="entry name" value="AMINOALKYLPHOSPHONATE N-ACETYLTRANSFERASE-RELATED"/>
    <property type="match status" value="1"/>
</dbReference>
<evidence type="ECO:0000313" key="5">
    <source>
        <dbReference type="Proteomes" id="UP000234585"/>
    </source>
</evidence>
<feature type="domain" description="N-acetyltransferase" evidence="3">
    <location>
        <begin position="7"/>
        <end position="156"/>
    </location>
</feature>
<accession>A0A2I2FLV7</accession>
<gene>
    <name evidence="4" type="ORF">BDW47DRAFT_99383</name>
</gene>
<dbReference type="InterPro" id="IPR050832">
    <property type="entry name" value="Bact_Acetyltransf"/>
</dbReference>
<dbReference type="EMBL" id="KZ559120">
    <property type="protein sequence ID" value="PLB41609.1"/>
    <property type="molecule type" value="Genomic_DNA"/>
</dbReference>
<keyword evidence="1 4" id="KW-0808">Transferase</keyword>
<dbReference type="PANTHER" id="PTHR43877">
    <property type="entry name" value="AMINOALKYLPHOSPHONATE N-ACETYLTRANSFERASE-RELATED-RELATED"/>
    <property type="match status" value="1"/>
</dbReference>
<dbReference type="PROSITE" id="PS51186">
    <property type="entry name" value="GNAT"/>
    <property type="match status" value="1"/>
</dbReference>
<evidence type="ECO:0000256" key="2">
    <source>
        <dbReference type="ARBA" id="ARBA00023315"/>
    </source>
</evidence>
<keyword evidence="5" id="KW-1185">Reference proteome</keyword>
<reference evidence="4 5" key="1">
    <citation type="submission" date="2017-12" db="EMBL/GenBank/DDBJ databases">
        <authorList>
            <consortium name="DOE Joint Genome Institute"/>
            <person name="Haridas S."/>
            <person name="Kjaerbolling I."/>
            <person name="Vesth T.C."/>
            <person name="Frisvad J.C."/>
            <person name="Nybo J.L."/>
            <person name="Theobald S."/>
            <person name="Kuo A."/>
            <person name="Bowyer P."/>
            <person name="Matsuda Y."/>
            <person name="Mondo S."/>
            <person name="Lyhne E.K."/>
            <person name="Kogle M.E."/>
            <person name="Clum A."/>
            <person name="Lipzen A."/>
            <person name="Salamov A."/>
            <person name="Ngan C.Y."/>
            <person name="Daum C."/>
            <person name="Chiniquy J."/>
            <person name="Barry K."/>
            <person name="LaButti K."/>
            <person name="Simmons B.A."/>
            <person name="Magnuson J.K."/>
            <person name="Mortensen U.H."/>
            <person name="Larsen T.O."/>
            <person name="Grigoriev I.V."/>
            <person name="Baker S.E."/>
            <person name="Andersen M.R."/>
            <person name="Nordberg H.P."/>
            <person name="Cantor M.N."/>
            <person name="Hua S.X."/>
        </authorList>
    </citation>
    <scope>NUCLEOTIDE SEQUENCE [LARGE SCALE GENOMIC DNA]</scope>
    <source>
        <strain evidence="4 5">CBS 102.13</strain>
    </source>
</reference>
<dbReference type="Gene3D" id="3.40.630.30">
    <property type="match status" value="1"/>
</dbReference>